<gene>
    <name evidence="2" type="ORF">DFH07DRAFT_958634</name>
</gene>
<name>A0AAD7J8C9_9AGAR</name>
<feature type="region of interest" description="Disordered" evidence="1">
    <location>
        <begin position="1"/>
        <end position="27"/>
    </location>
</feature>
<protein>
    <submittedName>
        <fullName evidence="2">Uncharacterized protein</fullName>
    </submittedName>
</protein>
<proteinExistence type="predicted"/>
<reference evidence="2" key="1">
    <citation type="submission" date="2023-03" db="EMBL/GenBank/DDBJ databases">
        <title>Massive genome expansion in bonnet fungi (Mycena s.s.) driven by repeated elements and novel gene families across ecological guilds.</title>
        <authorList>
            <consortium name="Lawrence Berkeley National Laboratory"/>
            <person name="Harder C.B."/>
            <person name="Miyauchi S."/>
            <person name="Viragh M."/>
            <person name="Kuo A."/>
            <person name="Thoen E."/>
            <person name="Andreopoulos B."/>
            <person name="Lu D."/>
            <person name="Skrede I."/>
            <person name="Drula E."/>
            <person name="Henrissat B."/>
            <person name="Morin E."/>
            <person name="Kohler A."/>
            <person name="Barry K."/>
            <person name="LaButti K."/>
            <person name="Morin E."/>
            <person name="Salamov A."/>
            <person name="Lipzen A."/>
            <person name="Mereny Z."/>
            <person name="Hegedus B."/>
            <person name="Baldrian P."/>
            <person name="Stursova M."/>
            <person name="Weitz H."/>
            <person name="Taylor A."/>
            <person name="Grigoriev I.V."/>
            <person name="Nagy L.G."/>
            <person name="Martin F."/>
            <person name="Kauserud H."/>
        </authorList>
    </citation>
    <scope>NUCLEOTIDE SEQUENCE</scope>
    <source>
        <strain evidence="2">CBHHK188m</strain>
    </source>
</reference>
<organism evidence="2 3">
    <name type="scientific">Mycena maculata</name>
    <dbReference type="NCBI Taxonomy" id="230809"/>
    <lineage>
        <taxon>Eukaryota</taxon>
        <taxon>Fungi</taxon>
        <taxon>Dikarya</taxon>
        <taxon>Basidiomycota</taxon>
        <taxon>Agaricomycotina</taxon>
        <taxon>Agaricomycetes</taxon>
        <taxon>Agaricomycetidae</taxon>
        <taxon>Agaricales</taxon>
        <taxon>Marasmiineae</taxon>
        <taxon>Mycenaceae</taxon>
        <taxon>Mycena</taxon>
    </lineage>
</organism>
<evidence type="ECO:0000313" key="3">
    <source>
        <dbReference type="Proteomes" id="UP001215280"/>
    </source>
</evidence>
<feature type="compositionally biased region" description="Polar residues" evidence="1">
    <location>
        <begin position="9"/>
        <end position="24"/>
    </location>
</feature>
<dbReference type="Proteomes" id="UP001215280">
    <property type="component" value="Unassembled WGS sequence"/>
</dbReference>
<dbReference type="EMBL" id="JARJLG010000057">
    <property type="protein sequence ID" value="KAJ7757759.1"/>
    <property type="molecule type" value="Genomic_DNA"/>
</dbReference>
<comment type="caution">
    <text evidence="2">The sequence shown here is derived from an EMBL/GenBank/DDBJ whole genome shotgun (WGS) entry which is preliminary data.</text>
</comment>
<accession>A0AAD7J8C9</accession>
<keyword evidence="3" id="KW-1185">Reference proteome</keyword>
<evidence type="ECO:0000313" key="2">
    <source>
        <dbReference type="EMBL" id="KAJ7757759.1"/>
    </source>
</evidence>
<evidence type="ECO:0000256" key="1">
    <source>
        <dbReference type="SAM" id="MobiDB-lite"/>
    </source>
</evidence>
<sequence length="141" mass="15764">MQMERRTGEASNMTAQDPSGSSMTGIVPTLFTRNSESVYGPPVARAHADFDYDALPHPDMPSVGAALVCLHSLVLMISVKTDSRWAHERLRKDGFGDVQFYMPPHAHHWRVVGLVDVQNHQAVTTEWTRVHSTEVDTCHLQ</sequence>
<dbReference type="AlphaFoldDB" id="A0AAD7J8C9"/>